<name>A0A9W6V007_9ACTN</name>
<evidence type="ECO:0000313" key="2">
    <source>
        <dbReference type="EMBL" id="GLW67757.1"/>
    </source>
</evidence>
<feature type="transmembrane region" description="Helical" evidence="1">
    <location>
        <begin position="106"/>
        <end position="124"/>
    </location>
</feature>
<keyword evidence="1" id="KW-1133">Transmembrane helix</keyword>
<gene>
    <name evidence="2" type="ORF">Kpho02_00560</name>
</gene>
<keyword evidence="1" id="KW-0472">Membrane</keyword>
<keyword evidence="1" id="KW-0812">Transmembrane</keyword>
<comment type="caution">
    <text evidence="2">The sequence shown here is derived from an EMBL/GenBank/DDBJ whole genome shotgun (WGS) entry which is preliminary data.</text>
</comment>
<dbReference type="Proteomes" id="UP001165041">
    <property type="component" value="Unassembled WGS sequence"/>
</dbReference>
<accession>A0A9W6V007</accession>
<dbReference type="Pfam" id="PF19656">
    <property type="entry name" value="DUF6159"/>
    <property type="match status" value="1"/>
</dbReference>
<reference evidence="2" key="1">
    <citation type="submission" date="2023-02" db="EMBL/GenBank/DDBJ databases">
        <title>Kitasatospora phosalacinea NBRC 14627.</title>
        <authorList>
            <person name="Ichikawa N."/>
            <person name="Sato H."/>
            <person name="Tonouchi N."/>
        </authorList>
    </citation>
    <scope>NUCLEOTIDE SEQUENCE</scope>
    <source>
        <strain evidence="2">NBRC 14627</strain>
    </source>
</reference>
<sequence>MTPGIIRTAARVLRRRPALLCFPALGLLVTAVVPAAAWFPLLRGVWQRVEAGGAPSPAQWGAVALVLWAASALGGLCTAALLHSVHELLDGRRPPLRASLAATGRRLPTLLAWSLFSLLVGSVLRTGESLAGLATLFDLLGVSWSLLTFFVLPVIVVEGAGLPASLRRSLALGRRALGRWVVGGLKLFLVTALVALGALAALILAVESDSTSVLLAVLAAVVAVLLLVAVVRSAASGIYRTSLYHEAVASAAPAGDALATVPAGRGGR</sequence>
<evidence type="ECO:0000256" key="1">
    <source>
        <dbReference type="SAM" id="Phobius"/>
    </source>
</evidence>
<feature type="transmembrane region" description="Helical" evidence="1">
    <location>
        <begin position="61"/>
        <end position="85"/>
    </location>
</feature>
<feature type="transmembrane region" description="Helical" evidence="1">
    <location>
        <begin position="187"/>
        <end position="206"/>
    </location>
</feature>
<proteinExistence type="predicted"/>
<protein>
    <recommendedName>
        <fullName evidence="4">DUF4013 domain-containing protein</fullName>
    </recommendedName>
</protein>
<dbReference type="EMBL" id="BSSA01000001">
    <property type="protein sequence ID" value="GLW67757.1"/>
    <property type="molecule type" value="Genomic_DNA"/>
</dbReference>
<dbReference type="AlphaFoldDB" id="A0A9W6V007"/>
<organism evidence="2 3">
    <name type="scientific">Kitasatospora phosalacinea</name>
    <dbReference type="NCBI Taxonomy" id="2065"/>
    <lineage>
        <taxon>Bacteria</taxon>
        <taxon>Bacillati</taxon>
        <taxon>Actinomycetota</taxon>
        <taxon>Actinomycetes</taxon>
        <taxon>Kitasatosporales</taxon>
        <taxon>Streptomycetaceae</taxon>
        <taxon>Kitasatospora</taxon>
    </lineage>
</organism>
<feature type="transmembrane region" description="Helical" evidence="1">
    <location>
        <begin position="212"/>
        <end position="231"/>
    </location>
</feature>
<evidence type="ECO:0008006" key="4">
    <source>
        <dbReference type="Google" id="ProtNLM"/>
    </source>
</evidence>
<dbReference type="RefSeq" id="WP_285732125.1">
    <property type="nucleotide sequence ID" value="NZ_BSSA01000001.1"/>
</dbReference>
<dbReference type="InterPro" id="IPR046157">
    <property type="entry name" value="DUF6159"/>
</dbReference>
<feature type="transmembrane region" description="Helical" evidence="1">
    <location>
        <begin position="144"/>
        <end position="166"/>
    </location>
</feature>
<evidence type="ECO:0000313" key="3">
    <source>
        <dbReference type="Proteomes" id="UP001165041"/>
    </source>
</evidence>